<evidence type="ECO:0000313" key="2">
    <source>
        <dbReference type="EMBL" id="MCW7753212.1"/>
    </source>
</evidence>
<dbReference type="Proteomes" id="UP001209681">
    <property type="component" value="Unassembled WGS sequence"/>
</dbReference>
<organism evidence="2 3">
    <name type="scientific">Desulfobotulus pelophilus</name>
    <dbReference type="NCBI Taxonomy" id="2823377"/>
    <lineage>
        <taxon>Bacteria</taxon>
        <taxon>Pseudomonadati</taxon>
        <taxon>Thermodesulfobacteriota</taxon>
        <taxon>Desulfobacteria</taxon>
        <taxon>Desulfobacterales</taxon>
        <taxon>Desulfobacteraceae</taxon>
        <taxon>Desulfobotulus</taxon>
    </lineage>
</organism>
<evidence type="ECO:0008006" key="4">
    <source>
        <dbReference type="Google" id="ProtNLM"/>
    </source>
</evidence>
<sequence length="498" mass="56435">MLRGLESNRILLGAAQPGQSPGIFEDVLQRLRDRLHYLYGDKNRFWLDTRPNLRREMESRIKNISENEVLQPLLPKRLSSLFGRRHLFSGIHVFTASGDVPDDYGDGPRLVVLPTSAGYSSSANSPARDAAETILRKRGDQPRQKQNRLIFLAPDADTQLRVRDGGKTYLAWDSIVKDIEEGNLNQDIAHLNQAKRNRDTADKTLSLMIRECWKWLMAPMEDFIKGKPVLTWEAVSLPSSGQSLTEAIESRLKEEEWLISAWAPIHLKNMLEKWYFKDDVEAISAKKIFQDTCHYLYLPRLLNEGVLRSCIAKGLESEDYFGFAAAKDDKRYVGFRFGRSLSIDMLDDACLLIQKDAAIRILEEMREQERKASEANTSQPETTGRGMEEIPSGIRENSPARPSDEARTSTPSRSEAGPASLKTSFFGTVSLDPVRAKMDFNVLMDEVVQQFTARLGVDVEISVEIHAKNKDGFDENIQRSIRENCSVLKFDAAEFDES</sequence>
<dbReference type="EMBL" id="JAPFPW010000003">
    <property type="protein sequence ID" value="MCW7753212.1"/>
    <property type="molecule type" value="Genomic_DNA"/>
</dbReference>
<proteinExistence type="predicted"/>
<protein>
    <recommendedName>
        <fullName evidence="4">DnaA N-terminal domain-containing protein</fullName>
    </recommendedName>
</protein>
<keyword evidence="3" id="KW-1185">Reference proteome</keyword>
<name>A0ABT3N851_9BACT</name>
<accession>A0ABT3N851</accession>
<comment type="caution">
    <text evidence="2">The sequence shown here is derived from an EMBL/GenBank/DDBJ whole genome shotgun (WGS) entry which is preliminary data.</text>
</comment>
<evidence type="ECO:0000256" key="1">
    <source>
        <dbReference type="SAM" id="MobiDB-lite"/>
    </source>
</evidence>
<dbReference type="RefSeq" id="WP_265424069.1">
    <property type="nucleotide sequence ID" value="NZ_JAPFPW010000003.1"/>
</dbReference>
<evidence type="ECO:0000313" key="3">
    <source>
        <dbReference type="Proteomes" id="UP001209681"/>
    </source>
</evidence>
<reference evidence="2 3" key="1">
    <citation type="submission" date="2022-11" db="EMBL/GenBank/DDBJ databases">
        <title>Desulfobotulus tamanensis H1 sp. nov. - anaerobic, alkaliphilic, sulphate reducing bacterium isolated from terrestrial mud volcano.</title>
        <authorList>
            <person name="Frolova A."/>
            <person name="Merkel A.Y."/>
            <person name="Slobodkin A.I."/>
        </authorList>
    </citation>
    <scope>NUCLEOTIDE SEQUENCE [LARGE SCALE GENOMIC DNA]</scope>
    <source>
        <strain evidence="2 3">H1</strain>
    </source>
</reference>
<gene>
    <name evidence="2" type="ORF">OOT00_04335</name>
</gene>
<feature type="region of interest" description="Disordered" evidence="1">
    <location>
        <begin position="368"/>
        <end position="419"/>
    </location>
</feature>